<dbReference type="Proteomes" id="UP000275078">
    <property type="component" value="Unassembled WGS sequence"/>
</dbReference>
<dbReference type="UniPathway" id="UPA00196"/>
<comment type="function">
    <text evidence="1">Probable acetyltransferase, which acetylates the inositol ring of phosphatidylinositol during biosynthesis of GPI-anchor.</text>
</comment>
<evidence type="ECO:0000313" key="10">
    <source>
        <dbReference type="EMBL" id="RPA78306.1"/>
    </source>
</evidence>
<sequence length="495" mass="53066">MTDRSELHQSYKEQKQLFVSNLTGSSISEINAVTAVAPAAYILTSALHSRLGFFAEYGVLQFLVDFGLNVGTILLATTTYADRPLLLCALLVGPALVLLAQGQGVKRQTKKTPRKPPKKRTEKEVVEVKPEVGLPKKAFITTYRGAMMTITCLAILAVDFKVFPRRFAKVETWGTSLMDLGVGSFVFSSGLVAARPVVAGKVLPPLAKRLQAALRSTAALLVLGFVRLVLVKGVDYAEHVTEYGIHWNFFFTLALLPMFSTLALPLTTNVHSVPPSVLYAGIACGIASIDQFALSNLGLLKFVLTAPRHSMGLISQNKEGIFSFPGYLAIFFAGTAAGCSCLPSRPNTALGLAKWAFFWIGAFWLVDSSAGPFRLEVSRRVANAPYVFWVAAFNTAQLTGFTLVERVFPQNSSPSSSSQAEKVDPEESQSTVLTAFNDNGLAIFLLANVGTGLVNLTFDALGAGTGKALGILGVYALTLAVAAVGLHVRGVRIKL</sequence>
<dbReference type="PANTHER" id="PTHR20661">
    <property type="entry name" value="PHOSPHATIDYLINOSITOL-GLYCAN BIOSYNTHESIS CLASS W PROTEIN"/>
    <property type="match status" value="1"/>
</dbReference>
<comment type="function">
    <text evidence="9">A acetyltransferase, which acetylates the inositol ring of phosphatidylinositol during biosynthesis of GPI-anchor.</text>
</comment>
<gene>
    <name evidence="10" type="ORF">BJ508DRAFT_329430</name>
</gene>
<keyword evidence="8 9" id="KW-0472">Membrane</keyword>
<evidence type="ECO:0000313" key="11">
    <source>
        <dbReference type="Proteomes" id="UP000275078"/>
    </source>
</evidence>
<evidence type="ECO:0000256" key="2">
    <source>
        <dbReference type="ARBA" id="ARBA00004477"/>
    </source>
</evidence>
<protein>
    <recommendedName>
        <fullName evidence="9">GPI-anchored wall transfer protein</fullName>
        <ecNumber evidence="9">2.3.-.-</ecNumber>
    </recommendedName>
</protein>
<comment type="similarity">
    <text evidence="4 9">Belongs to the PIGW family.</text>
</comment>
<dbReference type="AlphaFoldDB" id="A0A3N4HYX4"/>
<evidence type="ECO:0000256" key="5">
    <source>
        <dbReference type="ARBA" id="ARBA00022502"/>
    </source>
</evidence>
<evidence type="ECO:0000256" key="9">
    <source>
        <dbReference type="RuleBase" id="RU280819"/>
    </source>
</evidence>
<feature type="transmembrane region" description="Helical" evidence="9">
    <location>
        <begin position="441"/>
        <end position="462"/>
    </location>
</feature>
<reference evidence="10 11" key="1">
    <citation type="journal article" date="2018" name="Nat. Ecol. Evol.">
        <title>Pezizomycetes genomes reveal the molecular basis of ectomycorrhizal truffle lifestyle.</title>
        <authorList>
            <person name="Murat C."/>
            <person name="Payen T."/>
            <person name="Noel B."/>
            <person name="Kuo A."/>
            <person name="Morin E."/>
            <person name="Chen J."/>
            <person name="Kohler A."/>
            <person name="Krizsan K."/>
            <person name="Balestrini R."/>
            <person name="Da Silva C."/>
            <person name="Montanini B."/>
            <person name="Hainaut M."/>
            <person name="Levati E."/>
            <person name="Barry K.W."/>
            <person name="Belfiori B."/>
            <person name="Cichocki N."/>
            <person name="Clum A."/>
            <person name="Dockter R.B."/>
            <person name="Fauchery L."/>
            <person name="Guy J."/>
            <person name="Iotti M."/>
            <person name="Le Tacon F."/>
            <person name="Lindquist E.A."/>
            <person name="Lipzen A."/>
            <person name="Malagnac F."/>
            <person name="Mello A."/>
            <person name="Molinier V."/>
            <person name="Miyauchi S."/>
            <person name="Poulain J."/>
            <person name="Riccioni C."/>
            <person name="Rubini A."/>
            <person name="Sitrit Y."/>
            <person name="Splivallo R."/>
            <person name="Traeger S."/>
            <person name="Wang M."/>
            <person name="Zifcakova L."/>
            <person name="Wipf D."/>
            <person name="Zambonelli A."/>
            <person name="Paolocci F."/>
            <person name="Nowrousian M."/>
            <person name="Ottonello S."/>
            <person name="Baldrian P."/>
            <person name="Spatafora J.W."/>
            <person name="Henrissat B."/>
            <person name="Nagy L.G."/>
            <person name="Aury J.M."/>
            <person name="Wincker P."/>
            <person name="Grigoriev I.V."/>
            <person name="Bonfante P."/>
            <person name="Martin F.M."/>
        </authorList>
    </citation>
    <scope>NUCLEOTIDE SEQUENCE [LARGE SCALE GENOMIC DNA]</scope>
    <source>
        <strain evidence="10 11">RN42</strain>
    </source>
</reference>
<dbReference type="GO" id="GO:0072659">
    <property type="term" value="P:protein localization to plasma membrane"/>
    <property type="evidence" value="ECO:0007669"/>
    <property type="project" value="TreeGrafter"/>
</dbReference>
<comment type="pathway">
    <text evidence="3 9">Glycolipid biosynthesis; glycosylphosphatidylinositol-anchor biosynthesis.</text>
</comment>
<dbReference type="GO" id="GO:0005789">
    <property type="term" value="C:endoplasmic reticulum membrane"/>
    <property type="evidence" value="ECO:0007669"/>
    <property type="project" value="UniProtKB-SubCell"/>
</dbReference>
<keyword evidence="9" id="KW-0012">Acyltransferase</keyword>
<feature type="transmembrane region" description="Helical" evidence="9">
    <location>
        <begin position="468"/>
        <end position="488"/>
    </location>
</feature>
<feature type="transmembrane region" description="Helical" evidence="9">
    <location>
        <begin position="386"/>
        <end position="404"/>
    </location>
</feature>
<feature type="transmembrane region" description="Helical" evidence="9">
    <location>
        <begin position="59"/>
        <end position="78"/>
    </location>
</feature>
<dbReference type="EC" id="2.3.-.-" evidence="9"/>
<feature type="transmembrane region" description="Helical" evidence="9">
    <location>
        <begin position="278"/>
        <end position="304"/>
    </location>
</feature>
<proteinExistence type="inferred from homology"/>
<dbReference type="GO" id="GO:0006506">
    <property type="term" value="P:GPI anchor biosynthetic process"/>
    <property type="evidence" value="ECO:0007669"/>
    <property type="project" value="UniProtKB-UniPathway"/>
</dbReference>
<dbReference type="OrthoDB" id="15270at2759"/>
<feature type="transmembrane region" description="Helical" evidence="9">
    <location>
        <begin position="143"/>
        <end position="160"/>
    </location>
</feature>
<keyword evidence="9" id="KW-0808">Transferase</keyword>
<evidence type="ECO:0000256" key="6">
    <source>
        <dbReference type="ARBA" id="ARBA00022692"/>
    </source>
</evidence>
<keyword evidence="5 9" id="KW-0337">GPI-anchor biosynthesis</keyword>
<feature type="transmembrane region" description="Helical" evidence="9">
    <location>
        <begin position="245"/>
        <end position="266"/>
    </location>
</feature>
<feature type="transmembrane region" description="Helical" evidence="9">
    <location>
        <begin position="349"/>
        <end position="366"/>
    </location>
</feature>
<dbReference type="GO" id="GO:0032216">
    <property type="term" value="F:glucosaminyl-phosphatidylinositol O-acyltransferase activity"/>
    <property type="evidence" value="ECO:0007669"/>
    <property type="project" value="TreeGrafter"/>
</dbReference>
<feature type="transmembrane region" description="Helical" evidence="9">
    <location>
        <begin position="180"/>
        <end position="200"/>
    </location>
</feature>
<dbReference type="InterPro" id="IPR009447">
    <property type="entry name" value="PIGW/GWT1"/>
</dbReference>
<keyword evidence="11" id="KW-1185">Reference proteome</keyword>
<feature type="transmembrane region" description="Helical" evidence="9">
    <location>
        <begin position="324"/>
        <end position="342"/>
    </location>
</feature>
<dbReference type="STRING" id="1160509.A0A3N4HYX4"/>
<accession>A0A3N4HYX4</accession>
<evidence type="ECO:0000256" key="7">
    <source>
        <dbReference type="ARBA" id="ARBA00022989"/>
    </source>
</evidence>
<feature type="transmembrane region" description="Helical" evidence="9">
    <location>
        <begin position="212"/>
        <end position="230"/>
    </location>
</feature>
<evidence type="ECO:0000256" key="4">
    <source>
        <dbReference type="ARBA" id="ARBA00007559"/>
    </source>
</evidence>
<dbReference type="PIRSF" id="PIRSF017321">
    <property type="entry name" value="GWT1"/>
    <property type="match status" value="1"/>
</dbReference>
<dbReference type="EMBL" id="ML119713">
    <property type="protein sequence ID" value="RPA78306.1"/>
    <property type="molecule type" value="Genomic_DNA"/>
</dbReference>
<dbReference type="PANTHER" id="PTHR20661:SF0">
    <property type="entry name" value="PHOSPHATIDYLINOSITOL-GLYCAN BIOSYNTHESIS CLASS W PROTEIN"/>
    <property type="match status" value="1"/>
</dbReference>
<evidence type="ECO:0000256" key="8">
    <source>
        <dbReference type="ARBA" id="ARBA00023136"/>
    </source>
</evidence>
<feature type="transmembrane region" description="Helical" evidence="9">
    <location>
        <begin position="84"/>
        <end position="105"/>
    </location>
</feature>
<dbReference type="Pfam" id="PF06423">
    <property type="entry name" value="GWT1"/>
    <property type="match status" value="1"/>
</dbReference>
<evidence type="ECO:0000256" key="3">
    <source>
        <dbReference type="ARBA" id="ARBA00004687"/>
    </source>
</evidence>
<keyword evidence="7 9" id="KW-1133">Transmembrane helix</keyword>
<name>A0A3N4HYX4_ASCIM</name>
<comment type="subcellular location">
    <subcellularLocation>
        <location evidence="2 9">Endoplasmic reticulum membrane</location>
        <topology evidence="2 9">Multi-pass membrane protein</topology>
    </subcellularLocation>
</comment>
<evidence type="ECO:0000256" key="1">
    <source>
        <dbReference type="ARBA" id="ARBA00002531"/>
    </source>
</evidence>
<keyword evidence="6 9" id="KW-0812">Transmembrane</keyword>
<organism evidence="10 11">
    <name type="scientific">Ascobolus immersus RN42</name>
    <dbReference type="NCBI Taxonomy" id="1160509"/>
    <lineage>
        <taxon>Eukaryota</taxon>
        <taxon>Fungi</taxon>
        <taxon>Dikarya</taxon>
        <taxon>Ascomycota</taxon>
        <taxon>Pezizomycotina</taxon>
        <taxon>Pezizomycetes</taxon>
        <taxon>Pezizales</taxon>
        <taxon>Ascobolaceae</taxon>
        <taxon>Ascobolus</taxon>
    </lineage>
</organism>
<keyword evidence="9" id="KW-0256">Endoplasmic reticulum</keyword>